<gene>
    <name evidence="3" type="ORF">ACLFYP115_01674</name>
</gene>
<dbReference type="InterPro" id="IPR042229">
    <property type="entry name" value="Listeria/Bacterioides_rpt_sf"/>
</dbReference>
<feature type="region of interest" description="Disordered" evidence="2">
    <location>
        <begin position="1"/>
        <end position="48"/>
    </location>
</feature>
<accession>A0A6N2U308</accession>
<evidence type="ECO:0000256" key="2">
    <source>
        <dbReference type="SAM" id="MobiDB-lite"/>
    </source>
</evidence>
<dbReference type="AlphaFoldDB" id="A0A6N2U308"/>
<evidence type="ECO:0000256" key="1">
    <source>
        <dbReference type="ARBA" id="ARBA00004196"/>
    </source>
</evidence>
<protein>
    <submittedName>
        <fullName evidence="3">Listeria-Bacteroides repeat domain (List_Bact_rpt)</fullName>
    </submittedName>
</protein>
<evidence type="ECO:0000313" key="3">
    <source>
        <dbReference type="EMBL" id="VYT10791.1"/>
    </source>
</evidence>
<dbReference type="GO" id="GO:0030313">
    <property type="term" value="C:cell envelope"/>
    <property type="evidence" value="ECO:0007669"/>
    <property type="project" value="UniProtKB-SubCell"/>
</dbReference>
<feature type="compositionally biased region" description="Basic residues" evidence="2">
    <location>
        <begin position="900"/>
        <end position="910"/>
    </location>
</feature>
<proteinExistence type="predicted"/>
<dbReference type="Pfam" id="PF18889">
    <property type="entry name" value="Beta_helix_3"/>
    <property type="match status" value="3"/>
</dbReference>
<reference evidence="3" key="1">
    <citation type="submission" date="2019-11" db="EMBL/GenBank/DDBJ databases">
        <authorList>
            <person name="Feng L."/>
        </authorList>
    </citation>
    <scope>NUCLEOTIDE SEQUENCE</scope>
    <source>
        <strain evidence="3">AcaccaeLFYP115</strain>
    </source>
</reference>
<comment type="subcellular location">
    <subcellularLocation>
        <location evidence="1">Cell envelope</location>
    </subcellularLocation>
</comment>
<dbReference type="Gene3D" id="2.60.40.4270">
    <property type="entry name" value="Listeria-Bacteroides repeat domain"/>
    <property type="match status" value="1"/>
</dbReference>
<dbReference type="NCBIfam" id="TIGR02543">
    <property type="entry name" value="List_Bact_rpt"/>
    <property type="match status" value="1"/>
</dbReference>
<dbReference type="InterPro" id="IPR013378">
    <property type="entry name" value="InlB-like_B-rpt"/>
</dbReference>
<name>A0A6N2U308_9FIRM</name>
<feature type="region of interest" description="Disordered" evidence="2">
    <location>
        <begin position="873"/>
        <end position="933"/>
    </location>
</feature>
<dbReference type="RefSeq" id="WP_006567343.1">
    <property type="nucleotide sequence ID" value="NZ_BAABZP010000001.1"/>
</dbReference>
<feature type="compositionally biased region" description="Basic and acidic residues" evidence="2">
    <location>
        <begin position="889"/>
        <end position="899"/>
    </location>
</feature>
<dbReference type="EMBL" id="CACRSQ010000003">
    <property type="protein sequence ID" value="VYT10791.1"/>
    <property type="molecule type" value="Genomic_DNA"/>
</dbReference>
<feature type="compositionally biased region" description="Basic and acidic residues" evidence="2">
    <location>
        <begin position="911"/>
        <end position="925"/>
    </location>
</feature>
<dbReference type="Pfam" id="PF09479">
    <property type="entry name" value="Flg_new"/>
    <property type="match status" value="1"/>
</dbReference>
<organism evidence="3">
    <name type="scientific">Anaerostipes caccae</name>
    <dbReference type="NCBI Taxonomy" id="105841"/>
    <lineage>
        <taxon>Bacteria</taxon>
        <taxon>Bacillati</taxon>
        <taxon>Bacillota</taxon>
        <taxon>Clostridia</taxon>
        <taxon>Lachnospirales</taxon>
        <taxon>Lachnospiraceae</taxon>
        <taxon>Anaerostipes</taxon>
    </lineage>
</organism>
<feature type="compositionally biased region" description="Basic and acidic residues" evidence="2">
    <location>
        <begin position="1"/>
        <end position="11"/>
    </location>
</feature>
<sequence>MEKTETSENRKTVQNQTLEPDEKELKGDQTKTKKKTAKTSGDTAENGQTILDVSEGDVKITKTGATVGGVSKDDGSLNPKGYWITGTTTAYNVVVEKGVKTEITLCDVNITCDKTKMDCINVSHSDVTITLKGQNELLCKSGNSQDGTYTKEGAALAKDGEDGQLTIQCEFSKESGHKCDNRCGRLIAKGKEDLYHGGAIGNTFRNANGSKGSEAGFSNFTIKGGNIEAKGGYHSPGIGGTCNTSNKLINGGNRPDGMSGKTSNIRIMGGNIKAEGNYGCAGIGGGVWNIIDGLYITGGKVEATGGKKGPGIGSVSTSLLKDIVISGGDTVVIAKGDEESGAPGIGKTNYSASTNVENTVFQHVAASPDNGYQGYVQDGESMDSYTFMEGTPFKKETDIRVGKFYTAVYFGPFRDENTVESSTNEQIGANHVISKTGGKGFTKDQLKELTKVNARDKSGNPFSVDQIRFVHEEQIEAINKAKTAGKTGDYPLTFCTANGTEVTVQIYLRKDGTDAVVIDPDDPVPTIGANDFEKDTGGDGFTEEQLKIYGELKGKDKDGTTIDLDGFTVDPEQMEQLNQAKTAGKSGTFDLTYTSNEGAKVTVQVTLVKYDAVEENQDPDNPEMIKGMDVISRTGGSAFSEAKLKELTMVKAFDKDGREILPEDLKFSESDQLQRINGAKTKGETGNFDLTMETPDGTKVTVKVCLRDSGSDGAGYDPEKLSSFIGANDAVHETGGEAFTKDELRDLCRVKAKDPSRNNVEAEVQNNQWETLNKAKESGKTGTYPLTFYLEDGTKAQVKITLTGDHKVKFDSNGGYDTPVTQTVRGGNQVVEPKDPKRDGYEFMGWYYTDENGKEVKWDFSDPVHQNMTLKAKWKKSETEKADNGTSEKVSKKKTDQKKMRTGNTKRFRRKTDQQRQQKQERNRTLDGYGSVF</sequence>